<sequence>MILTEIIEGISKSVSVREAAEFLGKSQQFIRIGLQRGILPFGSAVKLSTKWTYYISPSRLYDYAGVKPSIDERLRSGQAQK</sequence>
<organism evidence="1 2">
    <name type="scientific">Candidatus Desulfosporosinus infrequens</name>
    <dbReference type="NCBI Taxonomy" id="2043169"/>
    <lineage>
        <taxon>Bacteria</taxon>
        <taxon>Bacillati</taxon>
        <taxon>Bacillota</taxon>
        <taxon>Clostridia</taxon>
        <taxon>Eubacteriales</taxon>
        <taxon>Desulfitobacteriaceae</taxon>
        <taxon>Desulfosporosinus</taxon>
    </lineage>
</organism>
<dbReference type="Proteomes" id="UP000238916">
    <property type="component" value="Unassembled WGS sequence"/>
</dbReference>
<accession>A0A2U3LYB0</accession>
<evidence type="ECO:0000313" key="2">
    <source>
        <dbReference type="Proteomes" id="UP000238916"/>
    </source>
</evidence>
<proteinExistence type="predicted"/>
<dbReference type="OrthoDB" id="2063024at2"/>
<reference evidence="2" key="1">
    <citation type="submission" date="2018-02" db="EMBL/GenBank/DDBJ databases">
        <authorList>
            <person name="Hausmann B."/>
        </authorList>
    </citation>
    <scope>NUCLEOTIDE SEQUENCE [LARGE SCALE GENOMIC DNA]</scope>
    <source>
        <strain evidence="2">Peat soil MAG SbF1</strain>
    </source>
</reference>
<name>A0A2U3LYB0_9FIRM</name>
<protein>
    <recommendedName>
        <fullName evidence="3">Helix-turn-helix domain-containing protein</fullName>
    </recommendedName>
</protein>
<dbReference type="AlphaFoldDB" id="A0A2U3LYB0"/>
<gene>
    <name evidence="1" type="ORF">SBF1_9500001</name>
</gene>
<dbReference type="EMBL" id="OMOF01000946">
    <property type="protein sequence ID" value="SPF56923.1"/>
    <property type="molecule type" value="Genomic_DNA"/>
</dbReference>
<evidence type="ECO:0000313" key="1">
    <source>
        <dbReference type="EMBL" id="SPF56923.1"/>
    </source>
</evidence>
<evidence type="ECO:0008006" key="3">
    <source>
        <dbReference type="Google" id="ProtNLM"/>
    </source>
</evidence>